<proteinExistence type="predicted"/>
<evidence type="ECO:0000259" key="2">
    <source>
        <dbReference type="Pfam" id="PF14214"/>
    </source>
</evidence>
<evidence type="ECO:0000256" key="1">
    <source>
        <dbReference type="SAM" id="MobiDB-lite"/>
    </source>
</evidence>
<evidence type="ECO:0000313" key="3">
    <source>
        <dbReference type="EMBL" id="GAU89083.1"/>
    </source>
</evidence>
<name>A0A1D1URU6_RAMVA</name>
<reference evidence="3 4" key="1">
    <citation type="journal article" date="2016" name="Nat. Commun.">
        <title>Extremotolerant tardigrade genome and improved radiotolerance of human cultured cells by tardigrade-unique protein.</title>
        <authorList>
            <person name="Hashimoto T."/>
            <person name="Horikawa D.D."/>
            <person name="Saito Y."/>
            <person name="Kuwahara H."/>
            <person name="Kozuka-Hata H."/>
            <person name="Shin-I T."/>
            <person name="Minakuchi Y."/>
            <person name="Ohishi K."/>
            <person name="Motoyama A."/>
            <person name="Aizu T."/>
            <person name="Enomoto A."/>
            <person name="Kondo K."/>
            <person name="Tanaka S."/>
            <person name="Hara Y."/>
            <person name="Koshikawa S."/>
            <person name="Sagara H."/>
            <person name="Miura T."/>
            <person name="Yokobori S."/>
            <person name="Miyagawa K."/>
            <person name="Suzuki Y."/>
            <person name="Kubo T."/>
            <person name="Oyama M."/>
            <person name="Kohara Y."/>
            <person name="Fujiyama A."/>
            <person name="Arakawa K."/>
            <person name="Katayama T."/>
            <person name="Toyoda A."/>
            <person name="Kunieda T."/>
        </authorList>
    </citation>
    <scope>NUCLEOTIDE SEQUENCE [LARGE SCALE GENOMIC DNA]</scope>
    <source>
        <strain evidence="3 4">YOKOZUNA-1</strain>
    </source>
</reference>
<protein>
    <recommendedName>
        <fullName evidence="2">Helitron helicase-like domain-containing protein</fullName>
    </recommendedName>
</protein>
<accession>A0A1D1URU6</accession>
<dbReference type="EMBL" id="BDGG01000001">
    <property type="protein sequence ID" value="GAU89083.1"/>
    <property type="molecule type" value="Genomic_DNA"/>
</dbReference>
<feature type="compositionally biased region" description="Basic residues" evidence="1">
    <location>
        <begin position="1"/>
        <end position="21"/>
    </location>
</feature>
<dbReference type="Pfam" id="PF14214">
    <property type="entry name" value="Helitron_like_N"/>
    <property type="match status" value="1"/>
</dbReference>
<sequence length="298" mass="34099">MADKRYKRKSVGVGSARKKAKAAADRIARHHTNAEHRVSGGPSNLILHGKTYHRILPGQYESGPLRFFLYDGLSDKGEKRLEGEWVRTIREELSRVSPFWNKLKSLSEQTAKFARSELTVTRAREIAALIVTDPNKPIKAKTIVYWRQTKKEPVFVSSKSALYFPLQYALIVPDGMHGWSEEMKDKISQLAYYRHLLMRHKSMHMLGPLLNEFVVDIFSAVETDRLDYLRKQQKRVVEKDDLSKLRSDETTSADGEVKIGRVYLTSEFLGSPRHQQKLVADALAIVKRYAQMIPASTT</sequence>
<dbReference type="PANTHER" id="PTHR45786">
    <property type="entry name" value="DNA BINDING PROTEIN-LIKE"/>
    <property type="match status" value="1"/>
</dbReference>
<organism evidence="3 4">
    <name type="scientific">Ramazzottius varieornatus</name>
    <name type="common">Water bear</name>
    <name type="synonym">Tardigrade</name>
    <dbReference type="NCBI Taxonomy" id="947166"/>
    <lineage>
        <taxon>Eukaryota</taxon>
        <taxon>Metazoa</taxon>
        <taxon>Ecdysozoa</taxon>
        <taxon>Tardigrada</taxon>
        <taxon>Eutardigrada</taxon>
        <taxon>Parachela</taxon>
        <taxon>Hypsibioidea</taxon>
        <taxon>Ramazzottiidae</taxon>
        <taxon>Ramazzottius</taxon>
    </lineage>
</organism>
<dbReference type="AlphaFoldDB" id="A0A1D1URU6"/>
<dbReference type="Proteomes" id="UP000186922">
    <property type="component" value="Unassembled WGS sequence"/>
</dbReference>
<dbReference type="STRING" id="947166.A0A1D1URU6"/>
<gene>
    <name evidence="3" type="primary">RvY_01678-1</name>
    <name evidence="3" type="synonym">RvY_01678.1</name>
    <name evidence="3" type="ORF">RvY_01678</name>
</gene>
<keyword evidence="4" id="KW-1185">Reference proteome</keyword>
<dbReference type="InterPro" id="IPR025476">
    <property type="entry name" value="Helitron_helicase-like"/>
</dbReference>
<dbReference type="PANTHER" id="PTHR45786:SF74">
    <property type="entry name" value="ATP-DEPENDENT DNA HELICASE"/>
    <property type="match status" value="1"/>
</dbReference>
<feature type="domain" description="Helitron helicase-like" evidence="2">
    <location>
        <begin position="192"/>
        <end position="289"/>
    </location>
</feature>
<feature type="region of interest" description="Disordered" evidence="1">
    <location>
        <begin position="1"/>
        <end position="23"/>
    </location>
</feature>
<evidence type="ECO:0000313" key="4">
    <source>
        <dbReference type="Proteomes" id="UP000186922"/>
    </source>
</evidence>
<comment type="caution">
    <text evidence="3">The sequence shown here is derived from an EMBL/GenBank/DDBJ whole genome shotgun (WGS) entry which is preliminary data.</text>
</comment>
<dbReference type="OrthoDB" id="10051381at2759"/>